<gene>
    <name evidence="1" type="ORF">A3K89_11445</name>
</gene>
<evidence type="ECO:0000313" key="1">
    <source>
        <dbReference type="EMBL" id="OAK51540.1"/>
    </source>
</evidence>
<dbReference type="AlphaFoldDB" id="A0A177Y820"/>
<dbReference type="RefSeq" id="WP_068430804.1">
    <property type="nucleotide sequence ID" value="NZ_LVHI01000038.1"/>
</dbReference>
<accession>A0A177Y820</accession>
<evidence type="ECO:0000313" key="2">
    <source>
        <dbReference type="Proteomes" id="UP000077519"/>
    </source>
</evidence>
<keyword evidence="2" id="KW-1185">Reference proteome</keyword>
<reference evidence="1 2" key="1">
    <citation type="submission" date="2016-03" db="EMBL/GenBank/DDBJ databases">
        <title>Genome sequence of Rhodococcus kyotonensis KB10.</title>
        <authorList>
            <person name="Jeong H."/>
            <person name="Hong C.E."/>
            <person name="Jo S.H."/>
            <person name="Park J.M."/>
        </authorList>
    </citation>
    <scope>NUCLEOTIDE SEQUENCE [LARGE SCALE GENOMIC DNA]</scope>
    <source>
        <strain evidence="1 2">KB10</strain>
    </source>
</reference>
<protein>
    <submittedName>
        <fullName evidence="1">Uncharacterized protein</fullName>
    </submittedName>
</protein>
<dbReference type="EMBL" id="LVHI01000038">
    <property type="protein sequence ID" value="OAK51540.1"/>
    <property type="molecule type" value="Genomic_DNA"/>
</dbReference>
<proteinExistence type="predicted"/>
<organism evidence="1 2">
    <name type="scientific">Rhodococcoides kyotonense</name>
    <dbReference type="NCBI Taxonomy" id="398843"/>
    <lineage>
        <taxon>Bacteria</taxon>
        <taxon>Bacillati</taxon>
        <taxon>Actinomycetota</taxon>
        <taxon>Actinomycetes</taxon>
        <taxon>Mycobacteriales</taxon>
        <taxon>Nocardiaceae</taxon>
        <taxon>Rhodococcoides</taxon>
    </lineage>
</organism>
<dbReference type="Proteomes" id="UP000077519">
    <property type="component" value="Unassembled WGS sequence"/>
</dbReference>
<comment type="caution">
    <text evidence="1">The sequence shown here is derived from an EMBL/GenBank/DDBJ whole genome shotgun (WGS) entry which is preliminary data.</text>
</comment>
<sequence>MNRAVEHSWHENTWRDGDTVVAVRDLGKRSWCSGVPAGSVGVVVDIDWLGDLRVVFTIDDWLAGRTMVEKVVPVCDVRQVRPYERRLSEA</sequence>
<name>A0A177Y820_9NOCA</name>